<reference evidence="1 2" key="1">
    <citation type="submission" date="2024-07" db="EMBL/GenBank/DDBJ databases">
        <authorList>
            <person name="Akdeniz Z."/>
        </authorList>
    </citation>
    <scope>NUCLEOTIDE SEQUENCE [LARGE SCALE GENOMIC DNA]</scope>
</reference>
<dbReference type="EMBL" id="CAXDID020000064">
    <property type="protein sequence ID" value="CAL6011627.1"/>
    <property type="molecule type" value="Genomic_DNA"/>
</dbReference>
<organism evidence="1 2">
    <name type="scientific">Hexamita inflata</name>
    <dbReference type="NCBI Taxonomy" id="28002"/>
    <lineage>
        <taxon>Eukaryota</taxon>
        <taxon>Metamonada</taxon>
        <taxon>Diplomonadida</taxon>
        <taxon>Hexamitidae</taxon>
        <taxon>Hexamitinae</taxon>
        <taxon>Hexamita</taxon>
    </lineage>
</organism>
<dbReference type="Proteomes" id="UP001642409">
    <property type="component" value="Unassembled WGS sequence"/>
</dbReference>
<proteinExistence type="predicted"/>
<comment type="caution">
    <text evidence="1">The sequence shown here is derived from an EMBL/GenBank/DDBJ whole genome shotgun (WGS) entry which is preliminary data.</text>
</comment>
<sequence length="115" mass="13168">MLQQQSQHQNETLQRNTLVSKSIDRLKQFHNFINPQTIFSDGTPRLISVDVMRGIAIFAMIMQHETFGTIDIDAVLNYPMPKVIASYIIGIPIMNLLTGEPLQFLFQVLLMVLHK</sequence>
<keyword evidence="2" id="KW-1185">Reference proteome</keyword>
<accession>A0ABP1IAU9</accession>
<name>A0ABP1IAU9_9EUKA</name>
<protein>
    <submittedName>
        <fullName evidence="1">Hypothetical_protein</fullName>
    </submittedName>
</protein>
<evidence type="ECO:0000313" key="1">
    <source>
        <dbReference type="EMBL" id="CAL6011627.1"/>
    </source>
</evidence>
<evidence type="ECO:0000313" key="2">
    <source>
        <dbReference type="Proteomes" id="UP001642409"/>
    </source>
</evidence>
<gene>
    <name evidence="1" type="ORF">HINF_LOCUS22916</name>
</gene>